<dbReference type="InterPro" id="IPR005750">
    <property type="entry name" value="UDP_GlcNAc_COvinyl_MurA"/>
</dbReference>
<evidence type="ECO:0000256" key="8">
    <source>
        <dbReference type="ARBA" id="ARBA00023306"/>
    </source>
</evidence>
<dbReference type="NCBIfam" id="TIGR01072">
    <property type="entry name" value="murA"/>
    <property type="match status" value="1"/>
</dbReference>
<keyword evidence="3 12" id="KW-0963">Cytoplasm</keyword>
<sequence length="420" mass="45272">MEKIIIKGGYKLKGEVNISSAKNSVLPIIAASILSGDVSIIENAPMLEDVFVICKVLESLGADVQLDTNTNCITIDTKDINSKEEPHSDLVRKMRASFLIMGPMLSRFGRVKLSLPGGCNIGSRPIDLHLKGFSALGAQIDLGHGYVEGRANRLIGNKIYLDFPSVGATENIMMAAVLAKGETVIENSAEEPEIEDLATYLNSMGACIEGAGTGTIKIKGVEELKGVRHRPIYDRIEAGTYMTAAAITKSQIKINGINEEHMKPILAKLSECGVNMEIKNESVIIYGEGDIKAVDIKTMPYPGFPTDMQAQMMALLAIAKGTSIITETVFENRFMHAPELKRMGANVKIDGRSAVIEGVKKLTGAEVKATDLRAGAALIICALAAEGCTSISDVYHIDRGYVDIENKLKALGANIERINY</sequence>
<accession>A0ABS6EVS7</accession>
<protein>
    <recommendedName>
        <fullName evidence="12">UDP-N-acetylglucosamine 1-carboxyvinyltransferase</fullName>
        <ecNumber evidence="12">2.5.1.7</ecNumber>
    </recommendedName>
    <alternativeName>
        <fullName evidence="12">Enoylpyruvate transferase</fullName>
    </alternativeName>
    <alternativeName>
        <fullName evidence="12">UDP-N-acetylglucosamine enolpyruvyl transferase</fullName>
        <shortName evidence="12">EPT</shortName>
    </alternativeName>
</protein>
<feature type="binding site" evidence="12">
    <location>
        <position position="307"/>
    </location>
    <ligand>
        <name>UDP-N-acetyl-alpha-D-glucosamine</name>
        <dbReference type="ChEBI" id="CHEBI:57705"/>
    </ligand>
</feature>
<evidence type="ECO:0000256" key="10">
    <source>
        <dbReference type="ARBA" id="ARBA00038367"/>
    </source>
</evidence>
<evidence type="ECO:0000256" key="11">
    <source>
        <dbReference type="ARBA" id="ARBA00047527"/>
    </source>
</evidence>
<dbReference type="HAMAP" id="MF_00111">
    <property type="entry name" value="MurA"/>
    <property type="match status" value="1"/>
</dbReference>
<dbReference type="InterPro" id="IPR036968">
    <property type="entry name" value="Enolpyruvate_Tfrase_sf"/>
</dbReference>
<comment type="pathway">
    <text evidence="2 12">Cell wall biogenesis; peptidoglycan biosynthesis.</text>
</comment>
<evidence type="ECO:0000256" key="4">
    <source>
        <dbReference type="ARBA" id="ARBA00022618"/>
    </source>
</evidence>
<comment type="catalytic activity">
    <reaction evidence="11 12">
        <text>phosphoenolpyruvate + UDP-N-acetyl-alpha-D-glucosamine = UDP-N-acetyl-3-O-(1-carboxyvinyl)-alpha-D-glucosamine + phosphate</text>
        <dbReference type="Rhea" id="RHEA:18681"/>
        <dbReference type="ChEBI" id="CHEBI:43474"/>
        <dbReference type="ChEBI" id="CHEBI:57705"/>
        <dbReference type="ChEBI" id="CHEBI:58702"/>
        <dbReference type="ChEBI" id="CHEBI:68483"/>
        <dbReference type="EC" id="2.5.1.7"/>
    </reaction>
</comment>
<keyword evidence="7 12" id="KW-0573">Peptidoglycan synthesis</keyword>
<dbReference type="PANTHER" id="PTHR43783:SF1">
    <property type="entry name" value="UDP-N-ACETYLGLUCOSAMINE 1-CARBOXYVINYLTRANSFERASE"/>
    <property type="match status" value="1"/>
</dbReference>
<evidence type="ECO:0000256" key="2">
    <source>
        <dbReference type="ARBA" id="ARBA00004752"/>
    </source>
</evidence>
<feature type="binding site" evidence="12">
    <location>
        <position position="329"/>
    </location>
    <ligand>
        <name>UDP-N-acetyl-alpha-D-glucosamine</name>
        <dbReference type="ChEBI" id="CHEBI:57705"/>
    </ligand>
</feature>
<keyword evidence="6 12" id="KW-0133">Cell shape</keyword>
<dbReference type="SUPFAM" id="SSF55205">
    <property type="entry name" value="EPT/RTPC-like"/>
    <property type="match status" value="1"/>
</dbReference>
<proteinExistence type="inferred from homology"/>
<comment type="caution">
    <text evidence="12">Lacks conserved residue(s) required for the propagation of feature annotation.</text>
</comment>
<keyword evidence="15" id="KW-1185">Reference proteome</keyword>
<evidence type="ECO:0000256" key="1">
    <source>
        <dbReference type="ARBA" id="ARBA00004496"/>
    </source>
</evidence>
<dbReference type="Pfam" id="PF00275">
    <property type="entry name" value="EPSP_synthase"/>
    <property type="match status" value="1"/>
</dbReference>
<evidence type="ECO:0000256" key="3">
    <source>
        <dbReference type="ARBA" id="ARBA00022490"/>
    </source>
</evidence>
<organism evidence="14 15">
    <name type="scientific">Clostridium simiarum</name>
    <dbReference type="NCBI Taxonomy" id="2841506"/>
    <lineage>
        <taxon>Bacteria</taxon>
        <taxon>Bacillati</taxon>
        <taxon>Bacillota</taxon>
        <taxon>Clostridia</taxon>
        <taxon>Eubacteriales</taxon>
        <taxon>Clostridiaceae</taxon>
        <taxon>Clostridium</taxon>
    </lineage>
</organism>
<dbReference type="NCBIfam" id="NF006873">
    <property type="entry name" value="PRK09369.1"/>
    <property type="match status" value="1"/>
</dbReference>
<dbReference type="EMBL" id="JAHLQL010000001">
    <property type="protein sequence ID" value="MBU5590325.1"/>
    <property type="molecule type" value="Genomic_DNA"/>
</dbReference>
<keyword evidence="8 12" id="KW-0131">Cell cycle</keyword>
<comment type="subcellular location">
    <subcellularLocation>
        <location evidence="1 12">Cytoplasm</location>
    </subcellularLocation>
</comment>
<evidence type="ECO:0000256" key="9">
    <source>
        <dbReference type="ARBA" id="ARBA00023316"/>
    </source>
</evidence>
<comment type="caution">
    <text evidence="14">The sequence shown here is derived from an EMBL/GenBank/DDBJ whole genome shotgun (WGS) entry which is preliminary data.</text>
</comment>
<dbReference type="EC" id="2.5.1.7" evidence="12"/>
<dbReference type="Proteomes" id="UP000736583">
    <property type="component" value="Unassembled WGS sequence"/>
</dbReference>
<evidence type="ECO:0000256" key="12">
    <source>
        <dbReference type="HAMAP-Rule" id="MF_00111"/>
    </source>
</evidence>
<evidence type="ECO:0000313" key="14">
    <source>
        <dbReference type="EMBL" id="MBU5590325.1"/>
    </source>
</evidence>
<name>A0ABS6EVS7_9CLOT</name>
<gene>
    <name evidence="12 14" type="primary">murA</name>
    <name evidence="14" type="ORF">KQI89_00945</name>
</gene>
<dbReference type="PANTHER" id="PTHR43783">
    <property type="entry name" value="UDP-N-ACETYLGLUCOSAMINE 1-CARBOXYVINYLTRANSFERASE"/>
    <property type="match status" value="1"/>
</dbReference>
<keyword evidence="9 12" id="KW-0961">Cell wall biogenesis/degradation</keyword>
<feature type="active site" description="Proton donor" evidence="12">
    <location>
        <position position="119"/>
    </location>
</feature>
<dbReference type="Gene3D" id="3.65.10.10">
    <property type="entry name" value="Enolpyruvate transferase domain"/>
    <property type="match status" value="2"/>
</dbReference>
<feature type="binding site" evidence="12">
    <location>
        <position position="95"/>
    </location>
    <ligand>
        <name>UDP-N-acetyl-alpha-D-glucosamine</name>
        <dbReference type="ChEBI" id="CHEBI:57705"/>
    </ligand>
</feature>
<feature type="binding site" evidence="12">
    <location>
        <begin position="124"/>
        <end position="128"/>
    </location>
    <ligand>
        <name>UDP-N-acetyl-alpha-D-glucosamine</name>
        <dbReference type="ChEBI" id="CHEBI:57705"/>
    </ligand>
</feature>
<comment type="function">
    <text evidence="12">Cell wall formation. Adds enolpyruvyl to UDP-N-acetylglucosamine.</text>
</comment>
<feature type="binding site" evidence="12">
    <location>
        <begin position="22"/>
        <end position="23"/>
    </location>
    <ligand>
        <name>phosphoenolpyruvate</name>
        <dbReference type="ChEBI" id="CHEBI:58702"/>
    </ligand>
</feature>
<reference evidence="14 15" key="1">
    <citation type="submission" date="2021-06" db="EMBL/GenBank/DDBJ databases">
        <authorList>
            <person name="Sun Q."/>
            <person name="Li D."/>
        </authorList>
    </citation>
    <scope>NUCLEOTIDE SEQUENCE [LARGE SCALE GENOMIC DNA]</scope>
    <source>
        <strain evidence="14 15">MSJ-4</strain>
    </source>
</reference>
<keyword evidence="5 12" id="KW-0808">Transferase</keyword>
<evidence type="ECO:0000256" key="5">
    <source>
        <dbReference type="ARBA" id="ARBA00022679"/>
    </source>
</evidence>
<evidence type="ECO:0000259" key="13">
    <source>
        <dbReference type="Pfam" id="PF00275"/>
    </source>
</evidence>
<evidence type="ECO:0000256" key="7">
    <source>
        <dbReference type="ARBA" id="ARBA00022984"/>
    </source>
</evidence>
<evidence type="ECO:0000313" key="15">
    <source>
        <dbReference type="Proteomes" id="UP000736583"/>
    </source>
</evidence>
<dbReference type="InterPro" id="IPR001986">
    <property type="entry name" value="Enolpyruvate_Tfrase_dom"/>
</dbReference>
<dbReference type="InterPro" id="IPR013792">
    <property type="entry name" value="RNA3'P_cycl/enolpyr_Trfase_a/b"/>
</dbReference>
<keyword evidence="4 12" id="KW-0132">Cell division</keyword>
<feature type="modified residue" description="2-(S-cysteinyl)pyruvic acid O-phosphothioketal" evidence="12">
    <location>
        <position position="119"/>
    </location>
</feature>
<keyword evidence="12" id="KW-0670">Pyruvate</keyword>
<dbReference type="CDD" id="cd01555">
    <property type="entry name" value="UdpNAET"/>
    <property type="match status" value="1"/>
</dbReference>
<evidence type="ECO:0000256" key="6">
    <source>
        <dbReference type="ARBA" id="ARBA00022960"/>
    </source>
</evidence>
<dbReference type="GO" id="GO:0008760">
    <property type="term" value="F:UDP-N-acetylglucosamine 1-carboxyvinyltransferase activity"/>
    <property type="evidence" value="ECO:0007669"/>
    <property type="project" value="UniProtKB-EC"/>
</dbReference>
<comment type="similarity">
    <text evidence="10 12">Belongs to the EPSP synthase family. MurA subfamily.</text>
</comment>
<dbReference type="RefSeq" id="WP_032121316.1">
    <property type="nucleotide sequence ID" value="NZ_JAHLQL010000001.1"/>
</dbReference>
<feature type="domain" description="Enolpyruvate transferase" evidence="13">
    <location>
        <begin position="7"/>
        <end position="408"/>
    </location>
</feature>
<dbReference type="InterPro" id="IPR050068">
    <property type="entry name" value="MurA_subfamily"/>
</dbReference>